<dbReference type="SMART" id="SM00353">
    <property type="entry name" value="HLH"/>
    <property type="match status" value="1"/>
</dbReference>
<feature type="coiled-coil region" evidence="1">
    <location>
        <begin position="286"/>
        <end position="313"/>
    </location>
</feature>
<dbReference type="InterPro" id="IPR052099">
    <property type="entry name" value="Regulatory_TF_Diverse"/>
</dbReference>
<feature type="compositionally biased region" description="Pro residues" evidence="2">
    <location>
        <begin position="188"/>
        <end position="200"/>
    </location>
</feature>
<dbReference type="PROSITE" id="PS50888">
    <property type="entry name" value="BHLH"/>
    <property type="match status" value="1"/>
</dbReference>
<keyword evidence="4" id="KW-0238">DNA-binding</keyword>
<evidence type="ECO:0000259" key="3">
    <source>
        <dbReference type="PROSITE" id="PS50888"/>
    </source>
</evidence>
<dbReference type="InterPro" id="IPR036638">
    <property type="entry name" value="HLH_DNA-bd_sf"/>
</dbReference>
<dbReference type="EMBL" id="JAULSY010000103">
    <property type="protein sequence ID" value="KAK0665762.1"/>
    <property type="molecule type" value="Genomic_DNA"/>
</dbReference>
<keyword evidence="1" id="KW-0175">Coiled coil</keyword>
<evidence type="ECO:0000256" key="2">
    <source>
        <dbReference type="SAM" id="MobiDB-lite"/>
    </source>
</evidence>
<name>A0AA39Z8H7_9PEZI</name>
<dbReference type="PANTHER" id="PTHR47336:SF2">
    <property type="entry name" value="TRANSCRIPTION FACTOR HMS1-RELATED"/>
    <property type="match status" value="1"/>
</dbReference>
<dbReference type="GO" id="GO:0003677">
    <property type="term" value="F:DNA binding"/>
    <property type="evidence" value="ECO:0007669"/>
    <property type="project" value="UniProtKB-KW"/>
</dbReference>
<dbReference type="Gene3D" id="4.10.280.10">
    <property type="entry name" value="Helix-loop-helix DNA-binding domain"/>
    <property type="match status" value="1"/>
</dbReference>
<feature type="region of interest" description="Disordered" evidence="2">
    <location>
        <begin position="152"/>
        <end position="221"/>
    </location>
</feature>
<protein>
    <submittedName>
        <fullName evidence="4">Helix-loop-helix DNA-binding domain-containing protein</fullName>
    </submittedName>
</protein>
<feature type="domain" description="BHLH" evidence="3">
    <location>
        <begin position="214"/>
        <end position="296"/>
    </location>
</feature>
<keyword evidence="5" id="KW-1185">Reference proteome</keyword>
<evidence type="ECO:0000313" key="5">
    <source>
        <dbReference type="Proteomes" id="UP001174997"/>
    </source>
</evidence>
<dbReference type="PANTHER" id="PTHR47336">
    <property type="entry name" value="TRANSCRIPTION FACTOR HMS1-RELATED"/>
    <property type="match status" value="1"/>
</dbReference>
<dbReference type="Proteomes" id="UP001174997">
    <property type="component" value="Unassembled WGS sequence"/>
</dbReference>
<sequence>MSGLTINSSTSFDPYANTSFDAAQLQSYSDFSPIFDNFEDFGTDFNSDSAASPISPISPVLSSSSFSYPTADQWVDWDRIEHSPEPEALFKTNPFDGSILTSNATTAANNYLRNPSLSPAVNPMSTVIGIEGIDSQAPLFQTAPIMVAPLPSQQQPHMAASMDDASKRYPSRNLKRKTSIPSEDDEPLPAPKRSSPPPSAAPRRSSKDNSAAGPKKTAHNMIEKRYRTNLNDKISQLRDAVPALRIVAQRMENPGAYEENGNDDMMAEEILGGLSPAAKLNKATILAKATEYIMQLERRNLGLETENNALRGRMEGLEMLLMGRGGPQPQQQQLPVWN</sequence>
<dbReference type="CDD" id="cd11399">
    <property type="entry name" value="bHLHzip_scHMS1_like"/>
    <property type="match status" value="1"/>
</dbReference>
<dbReference type="SUPFAM" id="SSF47459">
    <property type="entry name" value="HLH, helix-loop-helix DNA-binding domain"/>
    <property type="match status" value="1"/>
</dbReference>
<dbReference type="Pfam" id="PF00010">
    <property type="entry name" value="HLH"/>
    <property type="match status" value="1"/>
</dbReference>
<feature type="compositionally biased region" description="Basic residues" evidence="2">
    <location>
        <begin position="169"/>
        <end position="178"/>
    </location>
</feature>
<dbReference type="InterPro" id="IPR011598">
    <property type="entry name" value="bHLH_dom"/>
</dbReference>
<dbReference type="AlphaFoldDB" id="A0AA39Z8H7"/>
<comment type="caution">
    <text evidence="4">The sequence shown here is derived from an EMBL/GenBank/DDBJ whole genome shotgun (WGS) entry which is preliminary data.</text>
</comment>
<organism evidence="4 5">
    <name type="scientific">Cercophora samala</name>
    <dbReference type="NCBI Taxonomy" id="330535"/>
    <lineage>
        <taxon>Eukaryota</taxon>
        <taxon>Fungi</taxon>
        <taxon>Dikarya</taxon>
        <taxon>Ascomycota</taxon>
        <taxon>Pezizomycotina</taxon>
        <taxon>Sordariomycetes</taxon>
        <taxon>Sordariomycetidae</taxon>
        <taxon>Sordariales</taxon>
        <taxon>Lasiosphaeriaceae</taxon>
        <taxon>Cercophora</taxon>
    </lineage>
</organism>
<dbReference type="GO" id="GO:0046983">
    <property type="term" value="F:protein dimerization activity"/>
    <property type="evidence" value="ECO:0007669"/>
    <property type="project" value="InterPro"/>
</dbReference>
<proteinExistence type="predicted"/>
<reference evidence="4" key="1">
    <citation type="submission" date="2023-06" db="EMBL/GenBank/DDBJ databases">
        <title>Genome-scale phylogeny and comparative genomics of the fungal order Sordariales.</title>
        <authorList>
            <consortium name="Lawrence Berkeley National Laboratory"/>
            <person name="Hensen N."/>
            <person name="Bonometti L."/>
            <person name="Westerberg I."/>
            <person name="Brannstrom I.O."/>
            <person name="Guillou S."/>
            <person name="Cros-Aarteil S."/>
            <person name="Calhoun S."/>
            <person name="Haridas S."/>
            <person name="Kuo A."/>
            <person name="Mondo S."/>
            <person name="Pangilinan J."/>
            <person name="Riley R."/>
            <person name="Labutti K."/>
            <person name="Andreopoulos B."/>
            <person name="Lipzen A."/>
            <person name="Chen C."/>
            <person name="Yanf M."/>
            <person name="Daum C."/>
            <person name="Ng V."/>
            <person name="Clum A."/>
            <person name="Steindorff A."/>
            <person name="Ohm R."/>
            <person name="Martin F."/>
            <person name="Silar P."/>
            <person name="Natvig D."/>
            <person name="Lalanne C."/>
            <person name="Gautier V."/>
            <person name="Ament-Velasquez S.L."/>
            <person name="Kruys A."/>
            <person name="Hutchinson M.I."/>
            <person name="Powell A.J."/>
            <person name="Barry K."/>
            <person name="Miller A.N."/>
            <person name="Grigoriev I.V."/>
            <person name="Debuchy R."/>
            <person name="Gladieux P."/>
            <person name="Thoren M.H."/>
            <person name="Johannesson H."/>
        </authorList>
    </citation>
    <scope>NUCLEOTIDE SEQUENCE</scope>
    <source>
        <strain evidence="4">CBS 307.81</strain>
    </source>
</reference>
<evidence type="ECO:0000313" key="4">
    <source>
        <dbReference type="EMBL" id="KAK0665762.1"/>
    </source>
</evidence>
<accession>A0AA39Z8H7</accession>
<evidence type="ECO:0000256" key="1">
    <source>
        <dbReference type="SAM" id="Coils"/>
    </source>
</evidence>
<gene>
    <name evidence="4" type="ORF">QBC41DRAFT_232110</name>
</gene>